<feature type="region of interest" description="Disordered" evidence="1">
    <location>
        <begin position="43"/>
        <end position="71"/>
    </location>
</feature>
<proteinExistence type="predicted"/>
<dbReference type="PANTHER" id="PTHR14881:SF4">
    <property type="entry name" value="LISH DOMAIN-CONTAINING PROTEIN ARMC9"/>
    <property type="match status" value="1"/>
</dbReference>
<feature type="region of interest" description="Disordered" evidence="1">
    <location>
        <begin position="258"/>
        <end position="279"/>
    </location>
</feature>
<gene>
    <name evidence="3" type="primary">LOC106801447</name>
</gene>
<dbReference type="Proteomes" id="UP000694910">
    <property type="component" value="Unplaced"/>
</dbReference>
<evidence type="ECO:0000313" key="2">
    <source>
        <dbReference type="Proteomes" id="UP000694910"/>
    </source>
</evidence>
<feature type="region of interest" description="Disordered" evidence="1">
    <location>
        <begin position="160"/>
        <end position="234"/>
    </location>
</feature>
<dbReference type="RefSeq" id="XP_014640995.1">
    <property type="nucleotide sequence ID" value="XM_014785509.1"/>
</dbReference>
<sequence length="298" mass="31821">MEADLDKDELIQPQLGELSGEKLLTTEYLGIMTNTGRTRRKGLASVQWSGDEPLRRPVTPGGHRNGYPVLEDRPVCPQTARHTRKGCLPSLLDAHLPVYKGGSQELLETCLGCVLFFALQLSPVKSIFKEVPEQTLTELSFLLPSRRGCQAGRVVASWTSGRASPAPHGGPQPAKGSAPDPGQWRDHQGIHISLHLQAPDAPHPRDPGPEPSQGQGVGSGPSVLHVWPPAGQPPQLHDVLLEGPAEQPVLQEVRMVSSPVSPSSCPRTSQLPVLGQPAAAGDRCEETVVYQPPSGVGS</sequence>
<keyword evidence="2" id="KW-1185">Reference proteome</keyword>
<evidence type="ECO:0000313" key="3">
    <source>
        <dbReference type="RefSeq" id="XP_014640995.1"/>
    </source>
</evidence>
<protein>
    <submittedName>
        <fullName evidence="3">Uncharacterized protein LOC106801447</fullName>
    </submittedName>
</protein>
<evidence type="ECO:0000256" key="1">
    <source>
        <dbReference type="SAM" id="MobiDB-lite"/>
    </source>
</evidence>
<reference evidence="3" key="1">
    <citation type="submission" date="2025-08" db="UniProtKB">
        <authorList>
            <consortium name="RefSeq"/>
        </authorList>
    </citation>
    <scope>IDENTIFICATION</scope>
</reference>
<dbReference type="InterPro" id="IPR040369">
    <property type="entry name" value="ARMC9"/>
</dbReference>
<organism evidence="2 3">
    <name type="scientific">Ceratotherium simum simum</name>
    <name type="common">Southern white rhinoceros</name>
    <dbReference type="NCBI Taxonomy" id="73337"/>
    <lineage>
        <taxon>Eukaryota</taxon>
        <taxon>Metazoa</taxon>
        <taxon>Chordata</taxon>
        <taxon>Craniata</taxon>
        <taxon>Vertebrata</taxon>
        <taxon>Euteleostomi</taxon>
        <taxon>Mammalia</taxon>
        <taxon>Eutheria</taxon>
        <taxon>Laurasiatheria</taxon>
        <taxon>Perissodactyla</taxon>
        <taxon>Rhinocerotidae</taxon>
        <taxon>Ceratotherium</taxon>
    </lineage>
</organism>
<name>A0ABM1CN64_CERSS</name>
<accession>A0ABM1CN64</accession>
<dbReference type="GeneID" id="106801447"/>
<dbReference type="PANTHER" id="PTHR14881">
    <property type="entry name" value="LISH DOMAIN-CONTAINING PROTEIN ARMC9"/>
    <property type="match status" value="1"/>
</dbReference>